<comment type="caution">
    <text evidence="1">The sequence shown here is derived from an EMBL/GenBank/DDBJ whole genome shotgun (WGS) entry which is preliminary data.</text>
</comment>
<sequence length="518" mass="54128">MKKNIMYLGFFILIAGLIFLSIGCGSSTSSDTATTTTLPAAAATGSVSITGTLNTGTIASSVAISSTGVKAQATAYAAEPDYNVVAISKNSGEIYFADAATDSSGSFTISNLPSGESYYLEILDSNNKLAAPVAFGASAGKAIMAVTPEASAAIELGAIVYDDSQDSAAPTTAPTSYFDNSTSVEVQAGTTLVPKGAGNFGKGSETEISSGYDDNKVDGDNDGLPNIVDADNNGDLIVDELDGLYTMEAISAKSTMNFYPYAFTNLKVDYNNRTSFKTNYQEFDIAVGVTPGNKGSASAKTISSAKVIAGPAWIDTAIVAGTNTAADGSLWGTTDHSLVNRSGSDAYEVHLSSLKPLTDVNAGDALKFKVIYTDGTSEESMKMINFVFTDIPQVTGIKYGSGAWQTSGLTFPTRATSNEITVRWTRPLDESTREVIGGRYTFEYNSSGGGAIETVIITRDADSTLTSLEGSCNLLTLPSAAIPTYGDASINMLIGVCIRSDNNDNAAENIWFSRGDTW</sequence>
<organism evidence="1 2">
    <name type="scientific">Candidatus Saganbacteria bacterium CG08_land_8_20_14_0_20_45_16</name>
    <dbReference type="NCBI Taxonomy" id="2014293"/>
    <lineage>
        <taxon>Bacteria</taxon>
        <taxon>Bacillati</taxon>
        <taxon>Saganbacteria</taxon>
    </lineage>
</organism>
<dbReference type="EMBL" id="PEYM01000075">
    <property type="protein sequence ID" value="PIS29723.1"/>
    <property type="molecule type" value="Genomic_DNA"/>
</dbReference>
<evidence type="ECO:0000313" key="2">
    <source>
        <dbReference type="Proteomes" id="UP000231343"/>
    </source>
</evidence>
<gene>
    <name evidence="1" type="ORF">COT42_04485</name>
</gene>
<dbReference type="PROSITE" id="PS51257">
    <property type="entry name" value="PROKAR_LIPOPROTEIN"/>
    <property type="match status" value="1"/>
</dbReference>
<evidence type="ECO:0000313" key="1">
    <source>
        <dbReference type="EMBL" id="PIS29723.1"/>
    </source>
</evidence>
<dbReference type="AlphaFoldDB" id="A0A2H0XXQ3"/>
<dbReference type="Proteomes" id="UP000231343">
    <property type="component" value="Unassembled WGS sequence"/>
</dbReference>
<proteinExistence type="predicted"/>
<protein>
    <submittedName>
        <fullName evidence="1">Uncharacterized protein</fullName>
    </submittedName>
</protein>
<name>A0A2H0XXQ3_UNCSA</name>
<accession>A0A2H0XXQ3</accession>
<reference evidence="1 2" key="1">
    <citation type="submission" date="2017-09" db="EMBL/GenBank/DDBJ databases">
        <title>Depth-based differentiation of microbial function through sediment-hosted aquifers and enrichment of novel symbionts in the deep terrestrial subsurface.</title>
        <authorList>
            <person name="Probst A.J."/>
            <person name="Ladd B."/>
            <person name="Jarett J.K."/>
            <person name="Geller-Mcgrath D.E."/>
            <person name="Sieber C.M."/>
            <person name="Emerson J.B."/>
            <person name="Anantharaman K."/>
            <person name="Thomas B.C."/>
            <person name="Malmstrom R."/>
            <person name="Stieglmeier M."/>
            <person name="Klingl A."/>
            <person name="Woyke T."/>
            <person name="Ryan C.M."/>
            <person name="Banfield J.F."/>
        </authorList>
    </citation>
    <scope>NUCLEOTIDE SEQUENCE [LARGE SCALE GENOMIC DNA]</scope>
    <source>
        <strain evidence="1">CG08_land_8_20_14_0_20_45_16</strain>
    </source>
</reference>